<dbReference type="EMBL" id="FPLD01000060">
    <property type="protein sequence ID" value="SGY99129.1"/>
    <property type="molecule type" value="Genomic_DNA"/>
</dbReference>
<dbReference type="CDD" id="cd18793">
    <property type="entry name" value="SF2_C_SNF"/>
    <property type="match status" value="1"/>
</dbReference>
<dbReference type="SUPFAM" id="SSF52540">
    <property type="entry name" value="P-loop containing nucleoside triphosphate hydrolases"/>
    <property type="match status" value="2"/>
</dbReference>
<evidence type="ECO:0000313" key="3">
    <source>
        <dbReference type="Proteomes" id="UP000183794"/>
    </source>
</evidence>
<keyword evidence="1" id="KW-0067">ATP-binding</keyword>
<keyword evidence="1" id="KW-0238">DNA-binding</keyword>
<dbReference type="NCBIfam" id="NF003426">
    <property type="entry name" value="PRK04914.1"/>
    <property type="match status" value="1"/>
</dbReference>
<dbReference type="PATRIC" id="fig|80854.5.peg.4039"/>
<dbReference type="InterPro" id="IPR038718">
    <property type="entry name" value="SNF2-like_sf"/>
</dbReference>
<dbReference type="InterPro" id="IPR040765">
    <property type="entry name" value="Tudor_1_RapA"/>
</dbReference>
<dbReference type="OrthoDB" id="9814088at2"/>
<comment type="similarity">
    <text evidence="1">Belongs to the SNF2/RAD54 helicase family. RapA subfamily.</text>
</comment>
<evidence type="ECO:0000313" key="2">
    <source>
        <dbReference type="EMBL" id="SGY99129.1"/>
    </source>
</evidence>
<feature type="short sequence motif" description="DEAH box" evidence="1">
    <location>
        <begin position="279"/>
        <end position="282"/>
    </location>
</feature>
<accession>A0A090KCW0</accession>
<dbReference type="AlphaFoldDB" id="A0A090KCW0"/>
<dbReference type="InterPro" id="IPR057342">
    <property type="entry name" value="DEXDc_RapA"/>
</dbReference>
<feature type="binding site" evidence="1">
    <location>
        <begin position="176"/>
        <end position="183"/>
    </location>
    <ligand>
        <name>ATP</name>
        <dbReference type="ChEBI" id="CHEBI:30616"/>
    </ligand>
</feature>
<dbReference type="GO" id="GO:0003677">
    <property type="term" value="F:DNA binding"/>
    <property type="evidence" value="ECO:0007669"/>
    <property type="project" value="UniProtKB-KW"/>
</dbReference>
<dbReference type="InterPro" id="IPR027417">
    <property type="entry name" value="P-loop_NTPase"/>
</dbReference>
<dbReference type="GO" id="GO:0005524">
    <property type="term" value="F:ATP binding"/>
    <property type="evidence" value="ECO:0007669"/>
    <property type="project" value="UniProtKB-UniRule"/>
</dbReference>
<dbReference type="PROSITE" id="PS51192">
    <property type="entry name" value="HELICASE_ATP_BIND_1"/>
    <property type="match status" value="1"/>
</dbReference>
<dbReference type="Gene3D" id="3.30.360.80">
    <property type="match status" value="1"/>
</dbReference>
<sequence length="970" mass="108790">MPFQLGQRWISDTESELGLGTIVAIEGRMLTLLFPASGENRLYARNEAPITRVMFNVGDQVLSHEDWSLTVTEVTESSGIITYIGIHQDSGEEVSLRETFLNNFIKFNKPQDRLFAGQIDRMDRFVLRHQTLQHQFSQQQSALNGIQGPRVSLIPHQLHIATEVGQRHAPRVLLADEVGLGKTIEAGLIIHQQLTAGLANRVLILVPETLQHQWLVEMMRRFNLHFSIFDEERCIESLAEADNPFETEQLILCSLDFLRKKRRRFEQAVGADWDLLVVDEAHHLKWSETEPSREYQVVESLAQKSPGVLLLTATPDQLGHESHFARLRLLDPNRFYDYAAFVTEENNYSIIAKAAQELLDSPIVSPDTSASLTKLLSEADISDKLTLIQASPDSNEAQQAKQSIINQLLDRHGTGRLLFRNTRSAIKGFPIRHYQPIPLALPDQYKTSLKVAQMMNGSASYAEAARRGLYPEEIFLEFEGKDASWCSFDPRVEWLQNFLLANKNEKVLVIAANAETAMSIEESLRVSEGIRGTVFHEGMSIIERDKAGAYFAQEEAGAQVLLCSEIGSEGRNFQFAQHLVLFDLPLNPDLLEQRIGRLDRIGQKNDISIHVPFFTNTAQDVLQNWYQNGLNAFEHTCPIGGDIFAEVKDELLTQLAAKEIDVAATNALITDTRNQYDVLKAKMESGRDRLLELNSNGLGKSDDIIAQLKANDDSPTLPIFAIRLFDVIGINQEDRGENMLVLKPTDQMLVPSLPHLSEDGITVTFDRETALSRDDVHFLTWEHPLIRACIELIMTSDTGSTAVSLLKNPALPAGTILLELLYVVETSAPPYCQINRFLPATPIRLLLDKNSNNLAVKVDFDSFNRQLNAINRHVATKLVSASQTIIHDLIGKSTSVAEAQKQAITSAALDVMQKNMTIELERLQALQKINPNVRDEELAFIEKQTAELTTHINNAQLKLDAVRFIVVTPS</sequence>
<reference evidence="2 3" key="1">
    <citation type="submission" date="2016-11" db="EMBL/GenBank/DDBJ databases">
        <authorList>
            <person name="Jaros S."/>
            <person name="Januszkiewicz K."/>
            <person name="Wedrychowicz H."/>
        </authorList>
    </citation>
    <scope>NUCLEOTIDE SEQUENCE [LARGE SCALE GENOMIC DNA]</scope>
    <source>
        <strain evidence="2">NVI 5450</strain>
    </source>
</reference>
<dbReference type="EC" id="3.6.4.-" evidence="1"/>
<comment type="function">
    <text evidence="1">Transcription regulator that activates transcription by stimulating RNA polymerase (RNAP) recycling in case of stress conditions such as supercoiled DNA or high salt concentrations. Probably acts by releasing the RNAP, when it is trapped or immobilized on tightly supercoiled DNA. Does not activate transcription on linear DNA. Probably not involved in DNA repair.</text>
</comment>
<dbReference type="GO" id="GO:0016817">
    <property type="term" value="F:hydrolase activity, acting on acid anhydrides"/>
    <property type="evidence" value="ECO:0007669"/>
    <property type="project" value="InterPro"/>
</dbReference>
<dbReference type="Gene3D" id="3.40.50.10810">
    <property type="entry name" value="Tandem AAA-ATPase domain"/>
    <property type="match status" value="1"/>
</dbReference>
<dbReference type="PANTHER" id="PTHR45766">
    <property type="entry name" value="DNA ANNEALING HELICASE AND ENDONUCLEASE ZRANB3 FAMILY MEMBER"/>
    <property type="match status" value="1"/>
</dbReference>
<dbReference type="GO" id="GO:0006355">
    <property type="term" value="P:regulation of DNA-templated transcription"/>
    <property type="evidence" value="ECO:0007669"/>
    <property type="project" value="UniProtKB-UniRule"/>
</dbReference>
<dbReference type="HOGENOM" id="CLU_011520_0_0_6"/>
<dbReference type="PANTHER" id="PTHR45766:SF6">
    <property type="entry name" value="SWI_SNF-RELATED MATRIX-ASSOCIATED ACTIN-DEPENDENT REGULATOR OF CHROMATIN SUBFAMILY A-LIKE PROTEIN 1"/>
    <property type="match status" value="1"/>
</dbReference>
<dbReference type="RefSeq" id="WP_045111790.1">
    <property type="nucleotide sequence ID" value="NZ_CAWRBC010000048.1"/>
</dbReference>
<dbReference type="Gene3D" id="6.10.140.1500">
    <property type="match status" value="1"/>
</dbReference>
<organism evidence="2 3">
    <name type="scientific">Moritella viscosa</name>
    <dbReference type="NCBI Taxonomy" id="80854"/>
    <lineage>
        <taxon>Bacteria</taxon>
        <taxon>Pseudomonadati</taxon>
        <taxon>Pseudomonadota</taxon>
        <taxon>Gammaproteobacteria</taxon>
        <taxon>Alteromonadales</taxon>
        <taxon>Moritellaceae</taxon>
        <taxon>Moritella</taxon>
    </lineage>
</organism>
<dbReference type="InterPro" id="IPR000330">
    <property type="entry name" value="SNF2_N"/>
</dbReference>
<dbReference type="Pfam" id="PF00176">
    <property type="entry name" value="SNF2-rel_dom"/>
    <property type="match status" value="1"/>
</dbReference>
<dbReference type="Gene3D" id="2.30.30.930">
    <property type="match status" value="1"/>
</dbReference>
<dbReference type="GO" id="GO:0004386">
    <property type="term" value="F:helicase activity"/>
    <property type="evidence" value="ECO:0007669"/>
    <property type="project" value="UniProtKB-UniRule"/>
</dbReference>
<dbReference type="InterPro" id="IPR014001">
    <property type="entry name" value="Helicase_ATP-bd"/>
</dbReference>
<dbReference type="Gene3D" id="2.30.30.140">
    <property type="match status" value="1"/>
</dbReference>
<dbReference type="KEGG" id="mvs:MVIS_3815"/>
<dbReference type="Pfam" id="PF18337">
    <property type="entry name" value="Tudor_RapA"/>
    <property type="match status" value="1"/>
</dbReference>
<proteinExistence type="inferred from homology"/>
<dbReference type="SMART" id="SM00487">
    <property type="entry name" value="DEXDc"/>
    <property type="match status" value="1"/>
</dbReference>
<dbReference type="Pfam" id="PF18339">
    <property type="entry name" value="Tudor_1_RapA"/>
    <property type="match status" value="1"/>
</dbReference>
<comment type="subunit">
    <text evidence="1">Interacts with the RNAP. Has a higher affinity for the core RNAP than for the holoenzyme. Its ATPase activity is stimulated by binding to RNAP.</text>
</comment>
<dbReference type="CDD" id="cd18011">
    <property type="entry name" value="DEXDc_RapA"/>
    <property type="match status" value="1"/>
</dbReference>
<dbReference type="Gene3D" id="6.10.140.2230">
    <property type="match status" value="1"/>
</dbReference>
<gene>
    <name evidence="1" type="primary">rapA</name>
    <name evidence="2" type="ORF">NVI5450_2151</name>
</gene>
<name>A0A090KCW0_9GAMM</name>
<dbReference type="Proteomes" id="UP000183794">
    <property type="component" value="Unassembled WGS sequence"/>
</dbReference>
<evidence type="ECO:0000256" key="1">
    <source>
        <dbReference type="HAMAP-Rule" id="MF_01821"/>
    </source>
</evidence>
<dbReference type="Pfam" id="PF12137">
    <property type="entry name" value="RapA_C"/>
    <property type="match status" value="1"/>
</dbReference>
<dbReference type="InterPro" id="IPR040766">
    <property type="entry name" value="Tudor_2_RapA"/>
</dbReference>
<dbReference type="SMART" id="SM00490">
    <property type="entry name" value="HELICc"/>
    <property type="match status" value="1"/>
</dbReference>
<dbReference type="InterPro" id="IPR023949">
    <property type="entry name" value="Helicase_RapA"/>
</dbReference>
<keyword evidence="1" id="KW-0804">Transcription</keyword>
<protein>
    <recommendedName>
        <fullName evidence="1">RNA polymerase-associated protein RapA</fullName>
        <ecNumber evidence="1">3.6.4.-</ecNumber>
    </recommendedName>
    <alternativeName>
        <fullName evidence="1">ATP-dependent helicase HepA</fullName>
    </alternativeName>
</protein>
<dbReference type="PROSITE" id="PS51194">
    <property type="entry name" value="HELICASE_CTER"/>
    <property type="match status" value="1"/>
</dbReference>
<dbReference type="InterPro" id="IPR022737">
    <property type="entry name" value="RapA_C"/>
</dbReference>
<dbReference type="Pfam" id="PF00271">
    <property type="entry name" value="Helicase_C"/>
    <property type="match status" value="1"/>
</dbReference>
<keyword evidence="1" id="KW-0378">Hydrolase</keyword>
<dbReference type="InterPro" id="IPR049730">
    <property type="entry name" value="SNF2/RAD54-like_C"/>
</dbReference>
<keyword evidence="1" id="KW-0547">Nucleotide-binding</keyword>
<dbReference type="STRING" id="80854.MVIS_3815"/>
<dbReference type="HAMAP" id="MF_01821">
    <property type="entry name" value="Helicase_RapA"/>
    <property type="match status" value="1"/>
</dbReference>
<dbReference type="Gene3D" id="3.40.50.300">
    <property type="entry name" value="P-loop containing nucleotide triphosphate hydrolases"/>
    <property type="match status" value="1"/>
</dbReference>
<keyword evidence="1" id="KW-0347">Helicase</keyword>
<keyword evidence="1" id="KW-0805">Transcription regulation</keyword>
<dbReference type="InterPro" id="IPR001650">
    <property type="entry name" value="Helicase_C-like"/>
</dbReference>
<keyword evidence="1" id="KW-0010">Activator</keyword>